<keyword evidence="2" id="KW-1185">Reference proteome</keyword>
<dbReference type="EMBL" id="JANBPW010005410">
    <property type="protein sequence ID" value="KAJ1932682.1"/>
    <property type="molecule type" value="Genomic_DNA"/>
</dbReference>
<comment type="caution">
    <text evidence="1">The sequence shown here is derived from an EMBL/GenBank/DDBJ whole genome shotgun (WGS) entry which is preliminary data.</text>
</comment>
<evidence type="ECO:0000313" key="1">
    <source>
        <dbReference type="EMBL" id="KAJ1932682.1"/>
    </source>
</evidence>
<proteinExistence type="predicted"/>
<sequence length="357" mass="39953">MECLLNKTSLMQGRTRVLVTHHVSMCLPYAQYITVMREGEIALKGNPQELQALGKFSSILAELDTKNGAKSDDDDSKGKAVEDIEDEGSAERAKAVNDMTSEDDYNTERLRKLAVAKGLDPNADLSAFEGTLIEDEEREAGSVKSEVWFTYFKAAGDQWYWTISLSLLASVQMFNIMQDYWIRIWVQSVKEPSASIYSSVAMSPAIMSDMSRPMVSSLSPVFAVAAPATDSVVEMSLKQHTALYWLGIYFLIGVLSIVWRAVQMIYLYTGAIRASRTLHASLLRAVVHATPRFFDSTPLGRIINRFSRDMQTLDEWSMDILVWWMMDILAVLCIFAIISYVTPAFVLIAIGISVTYA</sequence>
<feature type="non-terminal residue" evidence="1">
    <location>
        <position position="357"/>
    </location>
</feature>
<name>A0ACC1J0C4_9FUNG</name>
<organism evidence="1 2">
    <name type="scientific">Linderina macrospora</name>
    <dbReference type="NCBI Taxonomy" id="4868"/>
    <lineage>
        <taxon>Eukaryota</taxon>
        <taxon>Fungi</taxon>
        <taxon>Fungi incertae sedis</taxon>
        <taxon>Zoopagomycota</taxon>
        <taxon>Kickxellomycotina</taxon>
        <taxon>Kickxellomycetes</taxon>
        <taxon>Kickxellales</taxon>
        <taxon>Kickxellaceae</taxon>
        <taxon>Linderina</taxon>
    </lineage>
</organism>
<dbReference type="Proteomes" id="UP001150603">
    <property type="component" value="Unassembled WGS sequence"/>
</dbReference>
<evidence type="ECO:0000313" key="2">
    <source>
        <dbReference type="Proteomes" id="UP001150603"/>
    </source>
</evidence>
<accession>A0ACC1J0C4</accession>
<gene>
    <name evidence="1" type="ORF">FBU59_006287</name>
</gene>
<protein>
    <submittedName>
        <fullName evidence="1">Uncharacterized protein</fullName>
    </submittedName>
</protein>
<reference evidence="1" key="1">
    <citation type="submission" date="2022-07" db="EMBL/GenBank/DDBJ databases">
        <title>Phylogenomic reconstructions and comparative analyses of Kickxellomycotina fungi.</title>
        <authorList>
            <person name="Reynolds N.K."/>
            <person name="Stajich J.E."/>
            <person name="Barry K."/>
            <person name="Grigoriev I.V."/>
            <person name="Crous P."/>
            <person name="Smith M.E."/>
        </authorList>
    </citation>
    <scope>NUCLEOTIDE SEQUENCE</scope>
    <source>
        <strain evidence="1">NRRL 5244</strain>
    </source>
</reference>